<evidence type="ECO:0000313" key="3">
    <source>
        <dbReference type="EMBL" id="MCB5411725.1"/>
    </source>
</evidence>
<dbReference type="InterPro" id="IPR013762">
    <property type="entry name" value="Integrase-like_cat_sf"/>
</dbReference>
<dbReference type="EMBL" id="JACDXX010000019">
    <property type="protein sequence ID" value="MCB5411725.1"/>
    <property type="molecule type" value="Genomic_DNA"/>
</dbReference>
<feature type="region of interest" description="Disordered" evidence="2">
    <location>
        <begin position="313"/>
        <end position="335"/>
    </location>
</feature>
<sequence length="335" mass="37334">MPAAVTAERYTYIFDLLCAELGPLTGKMRARALGAEVATRRLTKASRRLYAAAVRFCLEGNGEELAVFNKALEAAPKDEAPKVRKQSLLIPDGLFETMLEILDDNSDRWSRAQPLKALIMGVRHFGLRPVEWENAEWANDERSTLLVKNAKYADTVISRGPNAGAVWRRGNGEYRELEIAEEHGEVMRQIADNAMAAIQEFPYSDEINSATFRRTHKWALQVAVAEFDYPSKIIENVTVYSYRHAFSSDAKACFDITDGEVAALMGHISTSTAVTSYARKTARSGGLKIQPSANSIERVKVRDVVLLEDYRKEKEAAKATSKETTKKPQNPSPSM</sequence>
<dbReference type="SUPFAM" id="SSF56349">
    <property type="entry name" value="DNA breaking-rejoining enzymes"/>
    <property type="match status" value="1"/>
</dbReference>
<keyword evidence="1" id="KW-0233">DNA recombination</keyword>
<comment type="caution">
    <text evidence="3">The sequence shown here is derived from an EMBL/GenBank/DDBJ whole genome shotgun (WGS) entry which is preliminary data.</text>
</comment>
<feature type="compositionally biased region" description="Basic and acidic residues" evidence="2">
    <location>
        <begin position="313"/>
        <end position="326"/>
    </location>
</feature>
<dbReference type="Gene3D" id="1.10.443.10">
    <property type="entry name" value="Intergrase catalytic core"/>
    <property type="match status" value="1"/>
</dbReference>
<gene>
    <name evidence="3" type="ORF">H0485_17165</name>
</gene>
<evidence type="ECO:0008006" key="5">
    <source>
        <dbReference type="Google" id="ProtNLM"/>
    </source>
</evidence>
<keyword evidence="4" id="KW-1185">Reference proteome</keyword>
<dbReference type="Proteomes" id="UP001198571">
    <property type="component" value="Unassembled WGS sequence"/>
</dbReference>
<protein>
    <recommendedName>
        <fullName evidence="5">Tyr recombinase domain-containing protein</fullName>
    </recommendedName>
</protein>
<name>A0ABS8CSH2_9RHOB</name>
<proteinExistence type="predicted"/>
<accession>A0ABS8CSH2</accession>
<evidence type="ECO:0000256" key="1">
    <source>
        <dbReference type="ARBA" id="ARBA00023172"/>
    </source>
</evidence>
<dbReference type="RefSeq" id="WP_226937176.1">
    <property type="nucleotide sequence ID" value="NZ_JACDXX010000019.1"/>
</dbReference>
<evidence type="ECO:0000256" key="2">
    <source>
        <dbReference type="SAM" id="MobiDB-lite"/>
    </source>
</evidence>
<evidence type="ECO:0000313" key="4">
    <source>
        <dbReference type="Proteomes" id="UP001198571"/>
    </source>
</evidence>
<organism evidence="3 4">
    <name type="scientific">Pseudogemmobacter faecipullorum</name>
    <dbReference type="NCBI Taxonomy" id="2755041"/>
    <lineage>
        <taxon>Bacteria</taxon>
        <taxon>Pseudomonadati</taxon>
        <taxon>Pseudomonadota</taxon>
        <taxon>Alphaproteobacteria</taxon>
        <taxon>Rhodobacterales</taxon>
        <taxon>Paracoccaceae</taxon>
        <taxon>Pseudogemmobacter</taxon>
    </lineage>
</organism>
<reference evidence="3 4" key="1">
    <citation type="submission" date="2020-07" db="EMBL/GenBank/DDBJ databases">
        <title>Pseudogemmobacter sp. nov., isolated from poultry manure in Taiwan.</title>
        <authorList>
            <person name="Lin S.-Y."/>
            <person name="Tang Y.-S."/>
            <person name="Young C.-C."/>
        </authorList>
    </citation>
    <scope>NUCLEOTIDE SEQUENCE [LARGE SCALE GENOMIC DNA]</scope>
    <source>
        <strain evidence="3 4">CC-YST710</strain>
    </source>
</reference>
<dbReference type="InterPro" id="IPR011010">
    <property type="entry name" value="DNA_brk_join_enz"/>
</dbReference>